<name>A0A4C1TSJ4_EUMVA</name>
<sequence length="114" mass="12864">MGKLLRIYLQVCTAPSVRESDSHLAGFFFFRPRFDVFVASVTTAVVSSVDLKRDEYGTVYRAVPLPLGPLLKLGGLWPPAVKLKRQRLCSLWVCPAGLAWRSREECLYRAISFT</sequence>
<accession>A0A4C1TSJ4</accession>
<dbReference type="EMBL" id="BGZK01000082">
    <property type="protein sequence ID" value="GBP16796.1"/>
    <property type="molecule type" value="Genomic_DNA"/>
</dbReference>
<evidence type="ECO:0000313" key="2">
    <source>
        <dbReference type="Proteomes" id="UP000299102"/>
    </source>
</evidence>
<dbReference type="AlphaFoldDB" id="A0A4C1TSJ4"/>
<comment type="caution">
    <text evidence="1">The sequence shown here is derived from an EMBL/GenBank/DDBJ whole genome shotgun (WGS) entry which is preliminary data.</text>
</comment>
<proteinExistence type="predicted"/>
<reference evidence="1 2" key="1">
    <citation type="journal article" date="2019" name="Commun. Biol.">
        <title>The bagworm genome reveals a unique fibroin gene that provides high tensile strength.</title>
        <authorList>
            <person name="Kono N."/>
            <person name="Nakamura H."/>
            <person name="Ohtoshi R."/>
            <person name="Tomita M."/>
            <person name="Numata K."/>
            <person name="Arakawa K."/>
        </authorList>
    </citation>
    <scope>NUCLEOTIDE SEQUENCE [LARGE SCALE GENOMIC DNA]</scope>
</reference>
<organism evidence="1 2">
    <name type="scientific">Eumeta variegata</name>
    <name type="common">Bagworm moth</name>
    <name type="synonym">Eumeta japonica</name>
    <dbReference type="NCBI Taxonomy" id="151549"/>
    <lineage>
        <taxon>Eukaryota</taxon>
        <taxon>Metazoa</taxon>
        <taxon>Ecdysozoa</taxon>
        <taxon>Arthropoda</taxon>
        <taxon>Hexapoda</taxon>
        <taxon>Insecta</taxon>
        <taxon>Pterygota</taxon>
        <taxon>Neoptera</taxon>
        <taxon>Endopterygota</taxon>
        <taxon>Lepidoptera</taxon>
        <taxon>Glossata</taxon>
        <taxon>Ditrysia</taxon>
        <taxon>Tineoidea</taxon>
        <taxon>Psychidae</taxon>
        <taxon>Oiketicinae</taxon>
        <taxon>Eumeta</taxon>
    </lineage>
</organism>
<protein>
    <submittedName>
        <fullName evidence="1">Uncharacterized protein</fullName>
    </submittedName>
</protein>
<gene>
    <name evidence="1" type="ORF">EVAR_13183_1</name>
</gene>
<evidence type="ECO:0000313" key="1">
    <source>
        <dbReference type="EMBL" id="GBP16796.1"/>
    </source>
</evidence>
<keyword evidence="2" id="KW-1185">Reference proteome</keyword>
<dbReference type="Proteomes" id="UP000299102">
    <property type="component" value="Unassembled WGS sequence"/>
</dbReference>